<sequence length="133" mass="14790">MVLYVYRNAWTEVMCGGGAGSRGDDESDTPVCARAHQNCRFAKLPLARSPSKTYNELLRLLYIDRVSFHPVAVHALVLSQVPRAIPKSGPVSDFNPAHSYDYDSNVVCLSFILPVPPSILIALPIILYNYRIQ</sequence>
<keyword evidence="3" id="KW-1185">Reference proteome</keyword>
<accession>A0A4C1VNG7</accession>
<evidence type="ECO:0000313" key="2">
    <source>
        <dbReference type="EMBL" id="GBP40666.1"/>
    </source>
</evidence>
<dbReference type="Proteomes" id="UP000299102">
    <property type="component" value="Unassembled WGS sequence"/>
</dbReference>
<keyword evidence="1" id="KW-0812">Transmembrane</keyword>
<gene>
    <name evidence="2" type="ORF">EVAR_36402_1</name>
</gene>
<evidence type="ECO:0000256" key="1">
    <source>
        <dbReference type="SAM" id="Phobius"/>
    </source>
</evidence>
<keyword evidence="1" id="KW-0472">Membrane</keyword>
<protein>
    <submittedName>
        <fullName evidence="2">Uncharacterized protein</fullName>
    </submittedName>
</protein>
<dbReference type="EMBL" id="BGZK01000386">
    <property type="protein sequence ID" value="GBP40666.1"/>
    <property type="molecule type" value="Genomic_DNA"/>
</dbReference>
<feature type="transmembrane region" description="Helical" evidence="1">
    <location>
        <begin position="111"/>
        <end position="130"/>
    </location>
</feature>
<name>A0A4C1VNG7_EUMVA</name>
<evidence type="ECO:0000313" key="3">
    <source>
        <dbReference type="Proteomes" id="UP000299102"/>
    </source>
</evidence>
<comment type="caution">
    <text evidence="2">The sequence shown here is derived from an EMBL/GenBank/DDBJ whole genome shotgun (WGS) entry which is preliminary data.</text>
</comment>
<keyword evidence="1" id="KW-1133">Transmembrane helix</keyword>
<dbReference type="AlphaFoldDB" id="A0A4C1VNG7"/>
<proteinExistence type="predicted"/>
<organism evidence="2 3">
    <name type="scientific">Eumeta variegata</name>
    <name type="common">Bagworm moth</name>
    <name type="synonym">Eumeta japonica</name>
    <dbReference type="NCBI Taxonomy" id="151549"/>
    <lineage>
        <taxon>Eukaryota</taxon>
        <taxon>Metazoa</taxon>
        <taxon>Ecdysozoa</taxon>
        <taxon>Arthropoda</taxon>
        <taxon>Hexapoda</taxon>
        <taxon>Insecta</taxon>
        <taxon>Pterygota</taxon>
        <taxon>Neoptera</taxon>
        <taxon>Endopterygota</taxon>
        <taxon>Lepidoptera</taxon>
        <taxon>Glossata</taxon>
        <taxon>Ditrysia</taxon>
        <taxon>Tineoidea</taxon>
        <taxon>Psychidae</taxon>
        <taxon>Oiketicinae</taxon>
        <taxon>Eumeta</taxon>
    </lineage>
</organism>
<reference evidence="2 3" key="1">
    <citation type="journal article" date="2019" name="Commun. Biol.">
        <title>The bagworm genome reveals a unique fibroin gene that provides high tensile strength.</title>
        <authorList>
            <person name="Kono N."/>
            <person name="Nakamura H."/>
            <person name="Ohtoshi R."/>
            <person name="Tomita M."/>
            <person name="Numata K."/>
            <person name="Arakawa K."/>
        </authorList>
    </citation>
    <scope>NUCLEOTIDE SEQUENCE [LARGE SCALE GENOMIC DNA]</scope>
</reference>